<comment type="pathway">
    <text evidence="1">Antibiotic biosynthesis; vancomycin biosynthesis.</text>
</comment>
<organism evidence="10 11">
    <name type="scientific">Amycolatopsis vastitatis</name>
    <dbReference type="NCBI Taxonomy" id="1905142"/>
    <lineage>
        <taxon>Bacteria</taxon>
        <taxon>Bacillati</taxon>
        <taxon>Actinomycetota</taxon>
        <taxon>Actinomycetes</taxon>
        <taxon>Pseudonocardiales</taxon>
        <taxon>Pseudonocardiaceae</taxon>
        <taxon>Amycolatopsis</taxon>
    </lineage>
</organism>
<evidence type="ECO:0000256" key="8">
    <source>
        <dbReference type="ARBA" id="ARBA00055433"/>
    </source>
</evidence>
<keyword evidence="4 9" id="KW-0479">Metal-binding</keyword>
<evidence type="ECO:0000256" key="7">
    <source>
        <dbReference type="ARBA" id="ARBA00023033"/>
    </source>
</evidence>
<evidence type="ECO:0000256" key="3">
    <source>
        <dbReference type="ARBA" id="ARBA00022617"/>
    </source>
</evidence>
<evidence type="ECO:0000256" key="6">
    <source>
        <dbReference type="ARBA" id="ARBA00023004"/>
    </source>
</evidence>
<protein>
    <submittedName>
        <fullName evidence="10">Cytochrome P450</fullName>
    </submittedName>
</protein>
<dbReference type="PRINTS" id="PR00359">
    <property type="entry name" value="BP450"/>
</dbReference>
<dbReference type="OrthoDB" id="141712at2"/>
<dbReference type="PANTHER" id="PTHR46696">
    <property type="entry name" value="P450, PUTATIVE (EUROFUNG)-RELATED"/>
    <property type="match status" value="1"/>
</dbReference>
<dbReference type="FunFam" id="1.10.630.10:FF:000018">
    <property type="entry name" value="Cytochrome P450 monooxygenase"/>
    <property type="match status" value="1"/>
</dbReference>
<dbReference type="Pfam" id="PF00067">
    <property type="entry name" value="p450"/>
    <property type="match status" value="1"/>
</dbReference>
<evidence type="ECO:0000313" key="11">
    <source>
        <dbReference type="Proteomes" id="UP000215199"/>
    </source>
</evidence>
<dbReference type="RefSeq" id="WP_093950552.1">
    <property type="nucleotide sequence ID" value="NZ_NMUL01000030.1"/>
</dbReference>
<sequence length="397" mass="43899">MNVRSYPFGPATGLEIDPEYGRLRDHEPLARVKLPYGEEGWLLTRYDDVRIALSDSRFSLAQAAVRDTPRLGPQRMGAILTDLDPPDHTRLRRLLAHAFTVRRVEQLRAGAERLAGELVDEMEKTGPPVDLLTAFAIPLPGLMVCELLGVPYDDRDHFRELAAAFMSVTALTDEEKIARLGELAEYLAGLADRRREHQEDDLISALVVAQEEGDRLTAEELVQLTVLLLGAGYDSTASQIVNSVHALFRFPGQLDLLRARPELMPGAVEELLRWIPGQEAADILPRYALEDVELSGGTVRAGEPVLLAKHAANRDPRHFPDPDPDRLDVTRNAKGHLAFGHGPHHCIGAQLARMDIQVALTALLTRLPGLRQAVPDDEIAWRTGMAMRGPIALPVSW</sequence>
<gene>
    <name evidence="10" type="ORF">CF165_28010</name>
</gene>
<accession>A0A229SZ79</accession>
<keyword evidence="3 9" id="KW-0349">Heme</keyword>
<keyword evidence="5 9" id="KW-0560">Oxidoreductase</keyword>
<evidence type="ECO:0000256" key="1">
    <source>
        <dbReference type="ARBA" id="ARBA00004660"/>
    </source>
</evidence>
<dbReference type="AlphaFoldDB" id="A0A229SZ79"/>
<keyword evidence="6 9" id="KW-0408">Iron</keyword>
<comment type="function">
    <text evidence="8">Involved in the coupling of aromatic side chains of the heptapeptide of vancomycin.</text>
</comment>
<name>A0A229SZ79_9PSEU</name>
<evidence type="ECO:0000256" key="2">
    <source>
        <dbReference type="ARBA" id="ARBA00010617"/>
    </source>
</evidence>
<keyword evidence="7 9" id="KW-0503">Monooxygenase</keyword>
<dbReference type="Gene3D" id="1.10.630.10">
    <property type="entry name" value="Cytochrome P450"/>
    <property type="match status" value="1"/>
</dbReference>
<dbReference type="SUPFAM" id="SSF48264">
    <property type="entry name" value="Cytochrome P450"/>
    <property type="match status" value="1"/>
</dbReference>
<dbReference type="InterPro" id="IPR001128">
    <property type="entry name" value="Cyt_P450"/>
</dbReference>
<dbReference type="InterPro" id="IPR017972">
    <property type="entry name" value="Cyt_P450_CS"/>
</dbReference>
<comment type="similarity">
    <text evidence="2 9">Belongs to the cytochrome P450 family.</text>
</comment>
<comment type="caution">
    <text evidence="10">The sequence shown here is derived from an EMBL/GenBank/DDBJ whole genome shotgun (WGS) entry which is preliminary data.</text>
</comment>
<dbReference type="PANTHER" id="PTHR46696:SF1">
    <property type="entry name" value="CYTOCHROME P450 YJIB-RELATED"/>
    <property type="match status" value="1"/>
</dbReference>
<dbReference type="PRINTS" id="PR00385">
    <property type="entry name" value="P450"/>
</dbReference>
<evidence type="ECO:0000256" key="5">
    <source>
        <dbReference type="ARBA" id="ARBA00023002"/>
    </source>
</evidence>
<dbReference type="GO" id="GO:0020037">
    <property type="term" value="F:heme binding"/>
    <property type="evidence" value="ECO:0007669"/>
    <property type="project" value="InterPro"/>
</dbReference>
<dbReference type="PROSITE" id="PS00086">
    <property type="entry name" value="CYTOCHROME_P450"/>
    <property type="match status" value="1"/>
</dbReference>
<evidence type="ECO:0000256" key="4">
    <source>
        <dbReference type="ARBA" id="ARBA00022723"/>
    </source>
</evidence>
<dbReference type="InterPro" id="IPR036396">
    <property type="entry name" value="Cyt_P450_sf"/>
</dbReference>
<dbReference type="GO" id="GO:0005506">
    <property type="term" value="F:iron ion binding"/>
    <property type="evidence" value="ECO:0007669"/>
    <property type="project" value="InterPro"/>
</dbReference>
<dbReference type="EMBL" id="NMUL01000030">
    <property type="protein sequence ID" value="OXM64182.1"/>
    <property type="molecule type" value="Genomic_DNA"/>
</dbReference>
<dbReference type="GO" id="GO:0016705">
    <property type="term" value="F:oxidoreductase activity, acting on paired donors, with incorporation or reduction of molecular oxygen"/>
    <property type="evidence" value="ECO:0007669"/>
    <property type="project" value="InterPro"/>
</dbReference>
<proteinExistence type="inferred from homology"/>
<evidence type="ECO:0000256" key="9">
    <source>
        <dbReference type="RuleBase" id="RU000461"/>
    </source>
</evidence>
<keyword evidence="11" id="KW-1185">Reference proteome</keyword>
<dbReference type="CDD" id="cd11031">
    <property type="entry name" value="Cyp158A-like"/>
    <property type="match status" value="1"/>
</dbReference>
<dbReference type="GO" id="GO:0004497">
    <property type="term" value="F:monooxygenase activity"/>
    <property type="evidence" value="ECO:0007669"/>
    <property type="project" value="UniProtKB-KW"/>
</dbReference>
<reference evidence="11" key="1">
    <citation type="submission" date="2017-07" db="EMBL/GenBank/DDBJ databases">
        <title>Comparative genome mining reveals phylogenetic distribution patterns of secondary metabolites in Amycolatopsis.</title>
        <authorList>
            <person name="Adamek M."/>
            <person name="Alanjary M."/>
            <person name="Sales-Ortells H."/>
            <person name="Goodfellow M."/>
            <person name="Bull A.T."/>
            <person name="Kalinowski J."/>
            <person name="Ziemert N."/>
        </authorList>
    </citation>
    <scope>NUCLEOTIDE SEQUENCE [LARGE SCALE GENOMIC DNA]</scope>
    <source>
        <strain evidence="11">H5</strain>
    </source>
</reference>
<dbReference type="InterPro" id="IPR002397">
    <property type="entry name" value="Cyt_P450_B"/>
</dbReference>
<evidence type="ECO:0000313" key="10">
    <source>
        <dbReference type="EMBL" id="OXM64182.1"/>
    </source>
</evidence>
<dbReference type="Proteomes" id="UP000215199">
    <property type="component" value="Unassembled WGS sequence"/>
</dbReference>